<evidence type="ECO:0000256" key="13">
    <source>
        <dbReference type="ARBA" id="ARBA00048778"/>
    </source>
</evidence>
<keyword evidence="6" id="KW-0999">Mitochondrion inner membrane</keyword>
<dbReference type="AlphaFoldDB" id="A0A7R9QEM7"/>
<dbReference type="Pfam" id="PF08740">
    <property type="entry name" value="BCS1_N"/>
    <property type="match status" value="1"/>
</dbReference>
<evidence type="ECO:0000256" key="1">
    <source>
        <dbReference type="ARBA" id="ARBA00004434"/>
    </source>
</evidence>
<evidence type="ECO:0000259" key="15">
    <source>
        <dbReference type="SMART" id="SM00382"/>
    </source>
</evidence>
<dbReference type="InterPro" id="IPR027417">
    <property type="entry name" value="P-loop_NTPase"/>
</dbReference>
<keyword evidence="18" id="KW-1185">Reference proteome</keyword>
<dbReference type="InterPro" id="IPR014851">
    <property type="entry name" value="BCS1_N"/>
</dbReference>
<dbReference type="GO" id="GO:0005524">
    <property type="term" value="F:ATP binding"/>
    <property type="evidence" value="ECO:0007669"/>
    <property type="project" value="UniProtKB-KW"/>
</dbReference>
<evidence type="ECO:0000256" key="7">
    <source>
        <dbReference type="ARBA" id="ARBA00022801"/>
    </source>
</evidence>
<dbReference type="Gene3D" id="3.40.50.300">
    <property type="entry name" value="P-loop containing nucleotide triphosphate hydrolases"/>
    <property type="match status" value="1"/>
</dbReference>
<dbReference type="EMBL" id="OC915814">
    <property type="protein sequence ID" value="CAD7642044.1"/>
    <property type="molecule type" value="Genomic_DNA"/>
</dbReference>
<evidence type="ECO:0000256" key="11">
    <source>
        <dbReference type="ARBA" id="ARBA00023136"/>
    </source>
</evidence>
<comment type="subcellular location">
    <subcellularLocation>
        <location evidence="1">Mitochondrion inner membrane</location>
        <topology evidence="1">Single-pass membrane protein</topology>
    </subcellularLocation>
</comment>
<protein>
    <recommendedName>
        <fullName evidence="3">Mitochondrial chaperone BCS1</fullName>
    </recommendedName>
    <alternativeName>
        <fullName evidence="12">BCS1-like protein</fullName>
    </alternativeName>
</protein>
<dbReference type="InterPro" id="IPR003959">
    <property type="entry name" value="ATPase_AAA_core"/>
</dbReference>
<dbReference type="CDD" id="cd19510">
    <property type="entry name" value="RecA-like_BCS1"/>
    <property type="match status" value="1"/>
</dbReference>
<evidence type="ECO:0000256" key="10">
    <source>
        <dbReference type="ARBA" id="ARBA00023128"/>
    </source>
</evidence>
<keyword evidence="4" id="KW-0812">Transmembrane</keyword>
<evidence type="ECO:0000256" key="9">
    <source>
        <dbReference type="ARBA" id="ARBA00022989"/>
    </source>
</evidence>
<dbReference type="Pfam" id="PF25426">
    <property type="entry name" value="AAA_lid_BCS1"/>
    <property type="match status" value="1"/>
</dbReference>
<dbReference type="Pfam" id="PF00004">
    <property type="entry name" value="AAA"/>
    <property type="match status" value="1"/>
</dbReference>
<dbReference type="Proteomes" id="UP000728032">
    <property type="component" value="Unassembled WGS sequence"/>
</dbReference>
<evidence type="ECO:0000256" key="2">
    <source>
        <dbReference type="ARBA" id="ARBA00007448"/>
    </source>
</evidence>
<evidence type="ECO:0000256" key="6">
    <source>
        <dbReference type="ARBA" id="ARBA00022792"/>
    </source>
</evidence>
<keyword evidence="9" id="KW-1133">Transmembrane helix</keyword>
<dbReference type="SUPFAM" id="SSF52540">
    <property type="entry name" value="P-loop containing nucleoside triphosphate hydrolases"/>
    <property type="match status" value="1"/>
</dbReference>
<evidence type="ECO:0000256" key="4">
    <source>
        <dbReference type="ARBA" id="ARBA00022692"/>
    </source>
</evidence>
<keyword evidence="5 14" id="KW-0547">Nucleotide-binding</keyword>
<evidence type="ECO:0000313" key="18">
    <source>
        <dbReference type="Proteomes" id="UP000728032"/>
    </source>
</evidence>
<dbReference type="SMART" id="SM00382">
    <property type="entry name" value="AAA"/>
    <property type="match status" value="1"/>
</dbReference>
<evidence type="ECO:0000259" key="16">
    <source>
        <dbReference type="SMART" id="SM01024"/>
    </source>
</evidence>
<dbReference type="GO" id="GO:0005743">
    <property type="term" value="C:mitochondrial inner membrane"/>
    <property type="evidence" value="ECO:0007669"/>
    <property type="project" value="UniProtKB-SubCell"/>
</dbReference>
<dbReference type="InterPro" id="IPR003960">
    <property type="entry name" value="ATPase_AAA_CS"/>
</dbReference>
<dbReference type="EMBL" id="CAJPVJ010000989">
    <property type="protein sequence ID" value="CAG2163820.1"/>
    <property type="molecule type" value="Genomic_DNA"/>
</dbReference>
<dbReference type="OrthoDB" id="10251412at2759"/>
<dbReference type="InterPro" id="IPR057495">
    <property type="entry name" value="AAA_lid_BCS1"/>
</dbReference>
<evidence type="ECO:0000256" key="8">
    <source>
        <dbReference type="ARBA" id="ARBA00022840"/>
    </source>
</evidence>
<dbReference type="GO" id="GO:0016887">
    <property type="term" value="F:ATP hydrolysis activity"/>
    <property type="evidence" value="ECO:0007669"/>
    <property type="project" value="InterPro"/>
</dbReference>
<name>A0A7R9QEM7_9ACAR</name>
<proteinExistence type="inferred from homology"/>
<keyword evidence="11" id="KW-0472">Membrane</keyword>
<evidence type="ECO:0000256" key="3">
    <source>
        <dbReference type="ARBA" id="ARBA00016942"/>
    </source>
</evidence>
<dbReference type="SMART" id="SM01024">
    <property type="entry name" value="BCS1_N"/>
    <property type="match status" value="1"/>
</dbReference>
<evidence type="ECO:0000256" key="5">
    <source>
        <dbReference type="ARBA" id="ARBA00022741"/>
    </source>
</evidence>
<feature type="domain" description="BCS1 N-terminal" evidence="16">
    <location>
        <begin position="24"/>
        <end position="190"/>
    </location>
</feature>
<keyword evidence="8 14" id="KW-0067">ATP-binding</keyword>
<dbReference type="PROSITE" id="PS00674">
    <property type="entry name" value="AAA"/>
    <property type="match status" value="1"/>
</dbReference>
<organism evidence="17">
    <name type="scientific">Oppiella nova</name>
    <dbReference type="NCBI Taxonomy" id="334625"/>
    <lineage>
        <taxon>Eukaryota</taxon>
        <taxon>Metazoa</taxon>
        <taxon>Ecdysozoa</taxon>
        <taxon>Arthropoda</taxon>
        <taxon>Chelicerata</taxon>
        <taxon>Arachnida</taxon>
        <taxon>Acari</taxon>
        <taxon>Acariformes</taxon>
        <taxon>Sarcoptiformes</taxon>
        <taxon>Oribatida</taxon>
        <taxon>Brachypylina</taxon>
        <taxon>Oppioidea</taxon>
        <taxon>Oppiidae</taxon>
        <taxon>Oppiella</taxon>
    </lineage>
</organism>
<dbReference type="InterPro" id="IPR050747">
    <property type="entry name" value="Mitochondrial_chaperone_BCS1"/>
</dbReference>
<keyword evidence="7" id="KW-0378">Hydrolase</keyword>
<evidence type="ECO:0000256" key="12">
    <source>
        <dbReference type="ARBA" id="ARBA00032816"/>
    </source>
</evidence>
<evidence type="ECO:0000256" key="14">
    <source>
        <dbReference type="RuleBase" id="RU003651"/>
    </source>
</evidence>
<accession>A0A7R9QEM7</accession>
<comment type="similarity">
    <text evidence="2">Belongs to the AAA ATPase family. BCS1 subfamily.</text>
</comment>
<reference evidence="17" key="1">
    <citation type="submission" date="2020-11" db="EMBL/GenBank/DDBJ databases">
        <authorList>
            <person name="Tran Van P."/>
        </authorList>
    </citation>
    <scope>NUCLEOTIDE SEQUENCE</scope>
</reference>
<comment type="catalytic activity">
    <reaction evidence="13">
        <text>ATP + H2O = ADP + phosphate + H(+)</text>
        <dbReference type="Rhea" id="RHEA:13065"/>
        <dbReference type="ChEBI" id="CHEBI:15377"/>
        <dbReference type="ChEBI" id="CHEBI:15378"/>
        <dbReference type="ChEBI" id="CHEBI:30616"/>
        <dbReference type="ChEBI" id="CHEBI:43474"/>
        <dbReference type="ChEBI" id="CHEBI:456216"/>
    </reaction>
    <physiologicalReaction direction="left-to-right" evidence="13">
        <dbReference type="Rhea" id="RHEA:13066"/>
    </physiologicalReaction>
</comment>
<keyword evidence="10" id="KW-0496">Mitochondrion</keyword>
<feature type="domain" description="AAA+ ATPase" evidence="15">
    <location>
        <begin position="221"/>
        <end position="356"/>
    </location>
</feature>
<evidence type="ECO:0000313" key="17">
    <source>
        <dbReference type="EMBL" id="CAD7642044.1"/>
    </source>
</evidence>
<sequence>MGGFGDLLASLQDNPYFGAGFGLVGVTAGLAIARKGLQQSVHVLQRYALTTCEVNSKDKSYQWLLAWIARQSTRAQHVAVSTEFVEDGAGRVTSRFGFHPAPGVHFFRFNGRWFKCDRRREQMDALAGVPYELVTLTTPGRDKSVFIDILAEARDVALADCADKTATYIAYGHEWRPFGHSRPKRPLESVILADGLMERVTEDLHAFVTSGKWYHERGIPYRRGYLFYGPPGTGKSSLIFSLSGLLNYSICVLNVSDPALTDDRLTQLLNTAPKDAVVLLEDIDAAVVSRSAGPLDAVRYDGLTRVTYSGLLNALDGVVSSDARIVMMTTNRVEVLDSALTRPGRVDVRVLIDNASDSQIRRAFNRFYPLNSESTEQFVRHVRSDPNPVSMARIQAHFLLYRDNALQALRHKVL</sequence>
<dbReference type="InterPro" id="IPR003593">
    <property type="entry name" value="AAA+_ATPase"/>
</dbReference>
<gene>
    <name evidence="17" type="ORF">ONB1V03_LOCUS3384</name>
</gene>
<dbReference type="PANTHER" id="PTHR23070">
    <property type="entry name" value="BCS1 AAA-TYPE ATPASE"/>
    <property type="match status" value="1"/>
</dbReference>